<name>A0AAE1AZY6_9GAST</name>
<dbReference type="AlphaFoldDB" id="A0AAE1AZY6"/>
<dbReference type="GO" id="GO:0006897">
    <property type="term" value="P:endocytosis"/>
    <property type="evidence" value="ECO:0007669"/>
    <property type="project" value="InterPro"/>
</dbReference>
<evidence type="ECO:0000256" key="6">
    <source>
        <dbReference type="SAM" id="MobiDB-lite"/>
    </source>
</evidence>
<evidence type="ECO:0008006" key="11">
    <source>
        <dbReference type="Google" id="ProtNLM"/>
    </source>
</evidence>
<dbReference type="Gene3D" id="1.25.40.90">
    <property type="match status" value="1"/>
</dbReference>
<dbReference type="EMBL" id="JAWDGP010000891">
    <property type="protein sequence ID" value="KAK3796316.1"/>
    <property type="molecule type" value="Genomic_DNA"/>
</dbReference>
<evidence type="ECO:0000313" key="9">
    <source>
        <dbReference type="EMBL" id="KAK3796316.1"/>
    </source>
</evidence>
<sequence>MARPERMLSAAQAFDEIFRDTDSDDEDFDSSNSNVTLREIVDDSDEDYTSDLEEDEVLQSDSGSNAGELLAAVLMGSSGDGAREVGDGIGLVGGPWWRLLLLCIRGTSLGLTPEESICGRLFLILISKTSTMSSIHLPKAVGQRGKTSLEIDRENFEKRQTVALNKAINSQETPVKEKHARNAILGTFQDQGGNMFWTIASKMPVQANPIVCWKFLQMVHKIMRDGHANVVRHSVRYQAQIHDLGKLWGHLKEGYGKLIANYCKLIVQKLKFHDKFRGIPGNLMMTDEQYYKICGADVNNYFEFSIDMLDYMDDILTLQHAVFGSLDMSRANSMTTSGQCRLAPLILCILDSCQLYDYLVKSLFHLHSSLPPDTLFGHRDRFLVCYKKLKDFYLKCSNLQYFKHLVQVPHLPDDPPNFLIASDFTKHVKPAAVVKEEETEPEPEVEESVDNLIDMSMPEAAAEPPPPEPEVDERDFLIERLQREIRLLKEELGRVRAEDHRIITGLKEDTSKLEKILSELRLSADKSFKENEELKKNIDPLKTDAESAEKQAKASQEKFQKMKDIYSKLRDEHVVLLRNHDTNSKQLSALKKTLEEKDQVLKESQLEVNRMVEEKKMVQDNLQKSADDVSQQLAEVSSFNSKLEKQKEDLESRLQGLEESQTQLETDLAAKTSELTDMSSHLREARDMAAEKEAELTEAKDNLQRELDQSLAERTNSEARLEAQLAELREKLAETEVRKDCLEADLTQKISSLSQQCSQLEVEKAGLQDQMNTWIKRLLNGTIDESIKMIQDAVEQGDNPAHSASTCSADYLLLRANTVLEYLNKGQALEDIRSDIQSMETAVSITTGFSYHLSECIVQGFATSHAAQIEPGEDLTNECRSAGKAGITWLENLKNGKNSTSDREQVESSIQCLMKLGDGLLPKMEDVKAEEIGDMLENEMAGMTQAIEAAAAKIQDMLHKTREDNSGVNLEVNENILGSCTELMKAIKVLVEKSRDLQREIVVSGRGTTSVADFYKKNHRWTEGLLSAAKAVGWGATTLLDTADRVVRGQGKFEEIMACAHEIAASTAQLVVSSKVKADRGSQLLSELGAASKDVNQATGNVVASAKAAAEIVEDQNLMDFSSMSLHQTKKMEMQCQIRVMELECNLEKERKKLGELRKQHYTLAGEAEGWEINEDGDVISADTSLDEGSIDEADKK</sequence>
<reference evidence="9" key="1">
    <citation type="journal article" date="2023" name="G3 (Bethesda)">
        <title>A reference genome for the long-term kleptoplast-retaining sea slug Elysia crispata morphotype clarki.</title>
        <authorList>
            <person name="Eastman K.E."/>
            <person name="Pendleton A.L."/>
            <person name="Shaikh M.A."/>
            <person name="Suttiyut T."/>
            <person name="Ogas R."/>
            <person name="Tomko P."/>
            <person name="Gavelis G."/>
            <person name="Widhalm J.R."/>
            <person name="Wisecaver J.H."/>
        </authorList>
    </citation>
    <scope>NUCLEOTIDE SEQUENCE</scope>
    <source>
        <strain evidence="9">ECLA1</strain>
    </source>
</reference>
<gene>
    <name evidence="9" type="ORF">RRG08_021340</name>
</gene>
<keyword evidence="5" id="KW-0175">Coiled coil</keyword>
<feature type="domain" description="ENTH" evidence="7">
    <location>
        <begin position="152"/>
        <end position="280"/>
    </location>
</feature>
<dbReference type="FunFam" id="1.25.40.90:FF:000012">
    <property type="entry name" value="Huntingtin interacting protein 1-related"/>
    <property type="match status" value="1"/>
</dbReference>
<dbReference type="InterPro" id="IPR035964">
    <property type="entry name" value="I/LWEQ_dom_sf"/>
</dbReference>
<comment type="subcellular location">
    <subcellularLocation>
        <location evidence="1">Cytoplasm</location>
    </subcellularLocation>
</comment>
<dbReference type="SUPFAM" id="SSF48464">
    <property type="entry name" value="ENTH/VHS domain"/>
    <property type="match status" value="1"/>
</dbReference>
<dbReference type="PROSITE" id="PS50945">
    <property type="entry name" value="I_LWEQ"/>
    <property type="match status" value="1"/>
</dbReference>
<feature type="coiled-coil region" evidence="5">
    <location>
        <begin position="471"/>
        <end position="770"/>
    </location>
</feature>
<organism evidence="9 10">
    <name type="scientific">Elysia crispata</name>
    <name type="common">lettuce slug</name>
    <dbReference type="NCBI Taxonomy" id="231223"/>
    <lineage>
        <taxon>Eukaryota</taxon>
        <taxon>Metazoa</taxon>
        <taxon>Spiralia</taxon>
        <taxon>Lophotrochozoa</taxon>
        <taxon>Mollusca</taxon>
        <taxon>Gastropoda</taxon>
        <taxon>Heterobranchia</taxon>
        <taxon>Euthyneura</taxon>
        <taxon>Panpulmonata</taxon>
        <taxon>Sacoglossa</taxon>
        <taxon>Placobranchoidea</taxon>
        <taxon>Plakobranchidae</taxon>
        <taxon>Elysia</taxon>
    </lineage>
</organism>
<dbReference type="GO" id="GO:0007015">
    <property type="term" value="P:actin filament organization"/>
    <property type="evidence" value="ECO:0007669"/>
    <property type="project" value="TreeGrafter"/>
</dbReference>
<feature type="compositionally biased region" description="Acidic residues" evidence="6">
    <location>
        <begin position="42"/>
        <end position="58"/>
    </location>
</feature>
<dbReference type="Proteomes" id="UP001283361">
    <property type="component" value="Unassembled WGS sequence"/>
</dbReference>
<comment type="caution">
    <text evidence="9">The sequence shown here is derived from an EMBL/GenBank/DDBJ whole genome shotgun (WGS) entry which is preliminary data.</text>
</comment>
<dbReference type="GO" id="GO:0051015">
    <property type="term" value="F:actin filament binding"/>
    <property type="evidence" value="ECO:0007669"/>
    <property type="project" value="TreeGrafter"/>
</dbReference>
<dbReference type="InterPro" id="IPR013809">
    <property type="entry name" value="ENTH"/>
</dbReference>
<evidence type="ECO:0000256" key="1">
    <source>
        <dbReference type="ARBA" id="ARBA00004496"/>
    </source>
</evidence>
<evidence type="ECO:0000313" key="10">
    <source>
        <dbReference type="Proteomes" id="UP001283361"/>
    </source>
</evidence>
<accession>A0AAE1AZY6</accession>
<dbReference type="CDD" id="cd17006">
    <property type="entry name" value="ANTH_N_HIP1_like"/>
    <property type="match status" value="1"/>
</dbReference>
<dbReference type="SMART" id="SM00307">
    <property type="entry name" value="ILWEQ"/>
    <property type="match status" value="1"/>
</dbReference>
<dbReference type="InterPro" id="IPR002558">
    <property type="entry name" value="ILWEQ_dom"/>
</dbReference>
<comment type="similarity">
    <text evidence="2">Belongs to the SLA2 family.</text>
</comment>
<dbReference type="GO" id="GO:0043325">
    <property type="term" value="F:phosphatidylinositol-3,4-bisphosphate binding"/>
    <property type="evidence" value="ECO:0007669"/>
    <property type="project" value="TreeGrafter"/>
</dbReference>
<evidence type="ECO:0000259" key="7">
    <source>
        <dbReference type="PROSITE" id="PS50942"/>
    </source>
</evidence>
<dbReference type="Pfam" id="PF01608">
    <property type="entry name" value="I_LWEQ"/>
    <property type="match status" value="1"/>
</dbReference>
<dbReference type="GO" id="GO:0030136">
    <property type="term" value="C:clathrin-coated vesicle"/>
    <property type="evidence" value="ECO:0007669"/>
    <property type="project" value="TreeGrafter"/>
</dbReference>
<evidence type="ECO:0000256" key="3">
    <source>
        <dbReference type="ARBA" id="ARBA00022490"/>
    </source>
</evidence>
<keyword evidence="3" id="KW-0963">Cytoplasm</keyword>
<dbReference type="Gene3D" id="1.20.1410.10">
    <property type="entry name" value="I/LWEQ domain"/>
    <property type="match status" value="1"/>
</dbReference>
<feature type="region of interest" description="Disordered" evidence="6">
    <location>
        <begin position="19"/>
        <end position="61"/>
    </location>
</feature>
<evidence type="ECO:0000256" key="2">
    <source>
        <dbReference type="ARBA" id="ARBA00010135"/>
    </source>
</evidence>
<dbReference type="GO" id="GO:0032051">
    <property type="term" value="F:clathrin light chain binding"/>
    <property type="evidence" value="ECO:0007669"/>
    <property type="project" value="TreeGrafter"/>
</dbReference>
<dbReference type="SUPFAM" id="SSF109885">
    <property type="entry name" value="I/LWEQ domain"/>
    <property type="match status" value="1"/>
</dbReference>
<keyword evidence="4" id="KW-0009">Actin-binding</keyword>
<protein>
    <recommendedName>
        <fullName evidence="11">Huntingtin-interacting protein 1</fullName>
    </recommendedName>
</protein>
<evidence type="ECO:0000256" key="5">
    <source>
        <dbReference type="SAM" id="Coils"/>
    </source>
</evidence>
<dbReference type="FunFam" id="1.20.1410.10:FF:000006">
    <property type="entry name" value="Huntingtin interacting protein"/>
    <property type="match status" value="1"/>
</dbReference>
<dbReference type="Gene3D" id="1.20.5.1700">
    <property type="match status" value="1"/>
</dbReference>
<proteinExistence type="inferred from homology"/>
<dbReference type="PANTHER" id="PTHR10407">
    <property type="entry name" value="HUNTINGTIN INTERACTING PROTEIN 1"/>
    <property type="match status" value="1"/>
</dbReference>
<dbReference type="InterPro" id="IPR030224">
    <property type="entry name" value="Sla2_fam"/>
</dbReference>
<dbReference type="PROSITE" id="PS50942">
    <property type="entry name" value="ENTH"/>
    <property type="match status" value="1"/>
</dbReference>
<dbReference type="InterPro" id="IPR008942">
    <property type="entry name" value="ENTH_VHS"/>
</dbReference>
<dbReference type="GO" id="GO:0035615">
    <property type="term" value="F:clathrin adaptor activity"/>
    <property type="evidence" value="ECO:0007669"/>
    <property type="project" value="TreeGrafter"/>
</dbReference>
<dbReference type="GO" id="GO:0080025">
    <property type="term" value="F:phosphatidylinositol-3,5-bisphosphate binding"/>
    <property type="evidence" value="ECO:0007669"/>
    <property type="project" value="TreeGrafter"/>
</dbReference>
<evidence type="ECO:0000256" key="4">
    <source>
        <dbReference type="ARBA" id="ARBA00023203"/>
    </source>
</evidence>
<dbReference type="GO" id="GO:0030864">
    <property type="term" value="C:cortical actin cytoskeleton"/>
    <property type="evidence" value="ECO:0007669"/>
    <property type="project" value="TreeGrafter"/>
</dbReference>
<feature type="domain" description="I/LWEQ" evidence="8">
    <location>
        <begin position="924"/>
        <end position="1165"/>
    </location>
</feature>
<dbReference type="GO" id="GO:0048268">
    <property type="term" value="P:clathrin coat assembly"/>
    <property type="evidence" value="ECO:0007669"/>
    <property type="project" value="TreeGrafter"/>
</dbReference>
<dbReference type="PANTHER" id="PTHR10407:SF15">
    <property type="entry name" value="HUNTINGTIN INTERACTING PROTEIN 1"/>
    <property type="match status" value="1"/>
</dbReference>
<keyword evidence="10" id="KW-1185">Reference proteome</keyword>
<dbReference type="SMART" id="SM00273">
    <property type="entry name" value="ENTH"/>
    <property type="match status" value="1"/>
</dbReference>
<dbReference type="InterPro" id="IPR011417">
    <property type="entry name" value="ANTH_dom"/>
</dbReference>
<dbReference type="Pfam" id="PF07651">
    <property type="entry name" value="ANTH"/>
    <property type="match status" value="1"/>
</dbReference>
<dbReference type="SUPFAM" id="SSF57997">
    <property type="entry name" value="Tropomyosin"/>
    <property type="match status" value="1"/>
</dbReference>
<evidence type="ECO:0000259" key="8">
    <source>
        <dbReference type="PROSITE" id="PS50945"/>
    </source>
</evidence>